<reference evidence="11 12" key="1">
    <citation type="submission" date="2024-06" db="EMBL/GenBank/DDBJ databases">
        <title>A chromosome-level genome assembly of beet webworm, Loxostege sticticalis.</title>
        <authorList>
            <person name="Zhang Y."/>
        </authorList>
    </citation>
    <scope>NUCLEOTIDE SEQUENCE [LARGE SCALE GENOMIC DNA]</scope>
    <source>
        <strain evidence="11">AQ028</strain>
        <tissue evidence="11">Male pupae</tissue>
    </source>
</reference>
<dbReference type="Gene3D" id="4.10.60.10">
    <property type="entry name" value="Zinc finger, CCHC-type"/>
    <property type="match status" value="1"/>
</dbReference>
<feature type="compositionally biased region" description="Polar residues" evidence="8">
    <location>
        <begin position="1157"/>
        <end position="1170"/>
    </location>
</feature>
<evidence type="ECO:0000256" key="4">
    <source>
        <dbReference type="ARBA" id="ARBA00022722"/>
    </source>
</evidence>
<dbReference type="EMBL" id="JBEDNZ010000021">
    <property type="protein sequence ID" value="KAL0818965.1"/>
    <property type="molecule type" value="Genomic_DNA"/>
</dbReference>
<dbReference type="InterPro" id="IPR021109">
    <property type="entry name" value="Peptidase_aspartic_dom_sf"/>
</dbReference>
<keyword evidence="6" id="KW-0378">Hydrolase</keyword>
<dbReference type="CDD" id="cd01647">
    <property type="entry name" value="RT_LTR"/>
    <property type="match status" value="1"/>
</dbReference>
<evidence type="ECO:0000256" key="2">
    <source>
        <dbReference type="ARBA" id="ARBA00022679"/>
    </source>
</evidence>
<dbReference type="SUPFAM" id="SSF53098">
    <property type="entry name" value="Ribonuclease H-like"/>
    <property type="match status" value="1"/>
</dbReference>
<sequence length="1227" mass="138715">MEKYLRPEKFDANPSESSATQSWEHWRKTFESFIAAHTPAAPSSSDKDAQSVPTPAEWDNLKYQLLVNHVSPNVYTYISEVSSYDKAIAILHKLYVKPKNILYARHMLATRKQCPNENIDSYLQALKQLSKDCDFAAVDAETNKNDNVRDAFISGISSSKIRQRLLENLTLTLDQAYNQALSLETAEVSSQSFNTQSLNAVHEGAAPVSTNQETIQGGSYSAATYPRQRKCFFCGGHVHPRKNCPALDKACQLCNKKGHFATVCRSSSKPTNSVTTDKDFSACIIAASPLSLRKATVPAYIRGIRAEALLDTGSSITFINDNFAKLCELKRKPCKQTISMASLNHTSLVEGQTCQTLTIGDHNYDNVNFLIVKNLCADIIIGHDVLGNHASLEFSFGGPKEPLHVCNVAEAFVPAVPLFANVSPECKPIAVKSRKHSDEDSKFIKQEIENLLAEGVIEESKSPWRAQVLITKNETHRKRLVIDYSRTINRYTELDAYPLPNIEQLVTKVAKNKMFSLIDLKSAYHQVPILPEERKYTAFEALGNLYQFRRIPFGVTNGVSSFQRTIDWIIRKENLKNTYAYLDDITVCGRTREEHDQNLEHFMNAAKKYGLTLSIQKCKFSQESINILGYNIHNHIIKPDSERLQPLINLPPPCDVPTLRRTLGMFAHYSKWIPNFSERIHSLSKTATFPLTIEQMECFNSLKNDIAKSSIHAIDENIPFTVETDASDHSIAAVLTQNSRPVAFFSRTLNPSEQNHSAIEKEAYAIVESLKKWRHFLIGKHFRLITDQRSVSFMFNMKHSSKIKNEKIQRWRLELAPYKYEIIYRPGKENYAADALSRVCASVETRTTTLFSLHEALCHPGVTRMFHWIRSKNLPYTLQEVRSMTSSCRTCSEIKPRFFRSTCDELRKLVKATAPFERLSIDFKGPVPTNSNNRFILTAIDEFSRFPFAFPCSDVSSKTVIKHLHNLFMIFGMPSYIHSDRGTAFLSAEVQEFLHARGIATSRTTPYNPQGNGQVEKLNSTLWRTILLALKTKNLSVENWEQVLPQALHSIRSLLCTATNCTPHERMFRHPRRSTNGISVPTWLTSSGQVLLKKFNRTNKYQPIVEEVELLHSNPDFSFIRFPDGRETTVSNRHLAPLGSDDVIPQVNGNIGNEDGSSIIPSSSPTNDNFALTPPTTTEAEEPIVDNIEELRPGPDASLPLPQSPESIRKSSRIRRPPTFLEDYVRN</sequence>
<keyword evidence="7" id="KW-0695">RNA-directed DNA polymerase</keyword>
<feature type="domain" description="Reverse transcriptase" evidence="9">
    <location>
        <begin position="450"/>
        <end position="632"/>
    </location>
</feature>
<evidence type="ECO:0000256" key="5">
    <source>
        <dbReference type="ARBA" id="ARBA00022759"/>
    </source>
</evidence>
<dbReference type="SUPFAM" id="SSF50630">
    <property type="entry name" value="Acid proteases"/>
    <property type="match status" value="1"/>
</dbReference>
<keyword evidence="4" id="KW-0540">Nuclease</keyword>
<proteinExistence type="predicted"/>
<dbReference type="Gene3D" id="2.40.70.10">
    <property type="entry name" value="Acid Proteases"/>
    <property type="match status" value="1"/>
</dbReference>
<dbReference type="Pfam" id="PF17917">
    <property type="entry name" value="RT_RNaseH"/>
    <property type="match status" value="1"/>
</dbReference>
<dbReference type="GO" id="GO:0016787">
    <property type="term" value="F:hydrolase activity"/>
    <property type="evidence" value="ECO:0007669"/>
    <property type="project" value="UniProtKB-KW"/>
</dbReference>
<dbReference type="Proteomes" id="UP001549921">
    <property type="component" value="Unassembled WGS sequence"/>
</dbReference>
<name>A0ABD0SGJ4_LOXSC</name>
<evidence type="ECO:0000256" key="7">
    <source>
        <dbReference type="ARBA" id="ARBA00022918"/>
    </source>
</evidence>
<organism evidence="11 12">
    <name type="scientific">Loxostege sticticalis</name>
    <name type="common">Beet webworm moth</name>
    <dbReference type="NCBI Taxonomy" id="481309"/>
    <lineage>
        <taxon>Eukaryota</taxon>
        <taxon>Metazoa</taxon>
        <taxon>Ecdysozoa</taxon>
        <taxon>Arthropoda</taxon>
        <taxon>Hexapoda</taxon>
        <taxon>Insecta</taxon>
        <taxon>Pterygota</taxon>
        <taxon>Neoptera</taxon>
        <taxon>Endopterygota</taxon>
        <taxon>Lepidoptera</taxon>
        <taxon>Glossata</taxon>
        <taxon>Ditrysia</taxon>
        <taxon>Pyraloidea</taxon>
        <taxon>Crambidae</taxon>
        <taxon>Pyraustinae</taxon>
        <taxon>Loxostege</taxon>
    </lineage>
</organism>
<dbReference type="InterPro" id="IPR000477">
    <property type="entry name" value="RT_dom"/>
</dbReference>
<evidence type="ECO:0000256" key="1">
    <source>
        <dbReference type="ARBA" id="ARBA00012493"/>
    </source>
</evidence>
<dbReference type="Pfam" id="PF13975">
    <property type="entry name" value="gag-asp_proteas"/>
    <property type="match status" value="1"/>
</dbReference>
<dbReference type="GO" id="GO:0042575">
    <property type="term" value="C:DNA polymerase complex"/>
    <property type="evidence" value="ECO:0007669"/>
    <property type="project" value="UniProtKB-ARBA"/>
</dbReference>
<dbReference type="EC" id="2.7.7.49" evidence="1"/>
<dbReference type="Gene3D" id="3.10.20.370">
    <property type="match status" value="1"/>
</dbReference>
<dbReference type="Pfam" id="PF00665">
    <property type="entry name" value="rve"/>
    <property type="match status" value="1"/>
</dbReference>
<dbReference type="InterPro" id="IPR050951">
    <property type="entry name" value="Retrovirus_Pol_polyprotein"/>
</dbReference>
<keyword evidence="3" id="KW-0548">Nucleotidyltransferase</keyword>
<dbReference type="PANTHER" id="PTHR37984:SF9">
    <property type="entry name" value="INTEGRASE CATALYTIC DOMAIN-CONTAINING PROTEIN"/>
    <property type="match status" value="1"/>
</dbReference>
<evidence type="ECO:0000259" key="10">
    <source>
        <dbReference type="PROSITE" id="PS50994"/>
    </source>
</evidence>
<feature type="region of interest" description="Disordered" evidence="8">
    <location>
        <begin position="1"/>
        <end position="23"/>
    </location>
</feature>
<dbReference type="PROSITE" id="PS50878">
    <property type="entry name" value="RT_POL"/>
    <property type="match status" value="1"/>
</dbReference>
<dbReference type="Gene3D" id="3.10.10.10">
    <property type="entry name" value="HIV Type 1 Reverse Transcriptase, subunit A, domain 1"/>
    <property type="match status" value="1"/>
</dbReference>
<accession>A0ABD0SGJ4</accession>
<dbReference type="InterPro" id="IPR041373">
    <property type="entry name" value="RT_RNaseH"/>
</dbReference>
<evidence type="ECO:0000256" key="6">
    <source>
        <dbReference type="ARBA" id="ARBA00022801"/>
    </source>
</evidence>
<dbReference type="SUPFAM" id="SSF56672">
    <property type="entry name" value="DNA/RNA polymerases"/>
    <property type="match status" value="1"/>
</dbReference>
<dbReference type="PROSITE" id="PS00141">
    <property type="entry name" value="ASP_PROTEASE"/>
    <property type="match status" value="1"/>
</dbReference>
<dbReference type="InterPro" id="IPR001969">
    <property type="entry name" value="Aspartic_peptidase_AS"/>
</dbReference>
<gene>
    <name evidence="11" type="ORF">ABMA28_008258</name>
</gene>
<dbReference type="InterPro" id="IPR043502">
    <property type="entry name" value="DNA/RNA_pol_sf"/>
</dbReference>
<dbReference type="FunFam" id="3.10.20.370:FF:000001">
    <property type="entry name" value="Retrovirus-related Pol polyprotein from transposon 17.6-like protein"/>
    <property type="match status" value="1"/>
</dbReference>
<keyword evidence="2" id="KW-0808">Transferase</keyword>
<dbReference type="GO" id="GO:0004519">
    <property type="term" value="F:endonuclease activity"/>
    <property type="evidence" value="ECO:0007669"/>
    <property type="project" value="UniProtKB-KW"/>
</dbReference>
<feature type="region of interest" description="Disordered" evidence="8">
    <location>
        <begin position="1157"/>
        <end position="1227"/>
    </location>
</feature>
<dbReference type="CDD" id="cd00303">
    <property type="entry name" value="retropepsin_like"/>
    <property type="match status" value="1"/>
</dbReference>
<dbReference type="InterPro" id="IPR043128">
    <property type="entry name" value="Rev_trsase/Diguanyl_cyclase"/>
</dbReference>
<dbReference type="AlphaFoldDB" id="A0ABD0SGJ4"/>
<dbReference type="Gene3D" id="3.30.70.270">
    <property type="match status" value="1"/>
</dbReference>
<dbReference type="SMART" id="SM00343">
    <property type="entry name" value="ZnF_C2HC"/>
    <property type="match status" value="2"/>
</dbReference>
<dbReference type="PANTHER" id="PTHR37984">
    <property type="entry name" value="PROTEIN CBG26694"/>
    <property type="match status" value="1"/>
</dbReference>
<protein>
    <recommendedName>
        <fullName evidence="1">RNA-directed DNA polymerase</fullName>
        <ecNumber evidence="1">2.7.7.49</ecNumber>
    </recommendedName>
</protein>
<dbReference type="InterPro" id="IPR012337">
    <property type="entry name" value="RNaseH-like_sf"/>
</dbReference>
<feature type="domain" description="Integrase catalytic" evidence="10">
    <location>
        <begin position="911"/>
        <end position="1071"/>
    </location>
</feature>
<feature type="compositionally biased region" description="Polar residues" evidence="8">
    <location>
        <begin position="14"/>
        <end position="23"/>
    </location>
</feature>
<dbReference type="SUPFAM" id="SSF57756">
    <property type="entry name" value="Retrovirus zinc finger-like domains"/>
    <property type="match status" value="1"/>
</dbReference>
<dbReference type="CDD" id="cd09274">
    <property type="entry name" value="RNase_HI_RT_Ty3"/>
    <property type="match status" value="1"/>
</dbReference>
<feature type="compositionally biased region" description="Acidic residues" evidence="8">
    <location>
        <begin position="1179"/>
        <end position="1188"/>
    </location>
</feature>
<dbReference type="GO" id="GO:0003964">
    <property type="term" value="F:RNA-directed DNA polymerase activity"/>
    <property type="evidence" value="ECO:0007669"/>
    <property type="project" value="UniProtKB-KW"/>
</dbReference>
<dbReference type="InterPro" id="IPR001584">
    <property type="entry name" value="Integrase_cat-core"/>
</dbReference>
<evidence type="ECO:0000256" key="8">
    <source>
        <dbReference type="SAM" id="MobiDB-lite"/>
    </source>
</evidence>
<keyword evidence="5" id="KW-0255">Endonuclease</keyword>
<comment type="caution">
    <text evidence="11">The sequence shown here is derived from an EMBL/GenBank/DDBJ whole genome shotgun (WGS) entry which is preliminary data.</text>
</comment>
<feature type="compositionally biased region" description="Basic and acidic residues" evidence="8">
    <location>
        <begin position="1"/>
        <end position="11"/>
    </location>
</feature>
<dbReference type="Pfam" id="PF00078">
    <property type="entry name" value="RVT_1"/>
    <property type="match status" value="1"/>
</dbReference>
<evidence type="ECO:0000313" key="11">
    <source>
        <dbReference type="EMBL" id="KAL0818965.1"/>
    </source>
</evidence>
<dbReference type="InterPro" id="IPR036875">
    <property type="entry name" value="Znf_CCHC_sf"/>
</dbReference>
<dbReference type="PROSITE" id="PS50994">
    <property type="entry name" value="INTEGRASE"/>
    <property type="match status" value="1"/>
</dbReference>
<dbReference type="InterPro" id="IPR036397">
    <property type="entry name" value="RNaseH_sf"/>
</dbReference>
<evidence type="ECO:0000259" key="9">
    <source>
        <dbReference type="PROSITE" id="PS50878"/>
    </source>
</evidence>
<dbReference type="Gene3D" id="3.30.420.10">
    <property type="entry name" value="Ribonuclease H-like superfamily/Ribonuclease H"/>
    <property type="match status" value="1"/>
</dbReference>
<dbReference type="InterPro" id="IPR001878">
    <property type="entry name" value="Znf_CCHC"/>
</dbReference>
<evidence type="ECO:0000256" key="3">
    <source>
        <dbReference type="ARBA" id="ARBA00022695"/>
    </source>
</evidence>
<evidence type="ECO:0000313" key="12">
    <source>
        <dbReference type="Proteomes" id="UP001549921"/>
    </source>
</evidence>